<reference evidence="1 3" key="2">
    <citation type="journal article" date="2014" name="BMC Genomics">
        <title>An improved genome release (version Mt4.0) for the model legume Medicago truncatula.</title>
        <authorList>
            <person name="Tang H."/>
            <person name="Krishnakumar V."/>
            <person name="Bidwell S."/>
            <person name="Rosen B."/>
            <person name="Chan A."/>
            <person name="Zhou S."/>
            <person name="Gentzbittel L."/>
            <person name="Childs K.L."/>
            <person name="Yandell M."/>
            <person name="Gundlach H."/>
            <person name="Mayer K.F."/>
            <person name="Schwartz D.C."/>
            <person name="Town C.D."/>
        </authorList>
    </citation>
    <scope>GENOME REANNOTATION</scope>
    <source>
        <strain evidence="1">A17</strain>
        <strain evidence="2 3">cv. Jemalong A17</strain>
    </source>
</reference>
<evidence type="ECO:0000313" key="1">
    <source>
        <dbReference type="EMBL" id="KEH35432.1"/>
    </source>
</evidence>
<dbReference type="AlphaFoldDB" id="A0A072V0V5"/>
<reference evidence="1 3" key="1">
    <citation type="journal article" date="2011" name="Nature">
        <title>The Medicago genome provides insight into the evolution of rhizobial symbioses.</title>
        <authorList>
            <person name="Young N.D."/>
            <person name="Debelle F."/>
            <person name="Oldroyd G.E."/>
            <person name="Geurts R."/>
            <person name="Cannon S.B."/>
            <person name="Udvardi M.K."/>
            <person name="Benedito V.A."/>
            <person name="Mayer K.F."/>
            <person name="Gouzy J."/>
            <person name="Schoof H."/>
            <person name="Van de Peer Y."/>
            <person name="Proost S."/>
            <person name="Cook D.R."/>
            <person name="Meyers B.C."/>
            <person name="Spannagl M."/>
            <person name="Cheung F."/>
            <person name="De Mita S."/>
            <person name="Krishnakumar V."/>
            <person name="Gundlach H."/>
            <person name="Zhou S."/>
            <person name="Mudge J."/>
            <person name="Bharti A.K."/>
            <person name="Murray J.D."/>
            <person name="Naoumkina M.A."/>
            <person name="Rosen B."/>
            <person name="Silverstein K.A."/>
            <person name="Tang H."/>
            <person name="Rombauts S."/>
            <person name="Zhao P.X."/>
            <person name="Zhou P."/>
            <person name="Barbe V."/>
            <person name="Bardou P."/>
            <person name="Bechner M."/>
            <person name="Bellec A."/>
            <person name="Berger A."/>
            <person name="Berges H."/>
            <person name="Bidwell S."/>
            <person name="Bisseling T."/>
            <person name="Choisne N."/>
            <person name="Couloux A."/>
            <person name="Denny R."/>
            <person name="Deshpande S."/>
            <person name="Dai X."/>
            <person name="Doyle J.J."/>
            <person name="Dudez A.M."/>
            <person name="Farmer A.D."/>
            <person name="Fouteau S."/>
            <person name="Franken C."/>
            <person name="Gibelin C."/>
            <person name="Gish J."/>
            <person name="Goldstein S."/>
            <person name="Gonzalez A.J."/>
            <person name="Green P.J."/>
            <person name="Hallab A."/>
            <person name="Hartog M."/>
            <person name="Hua A."/>
            <person name="Humphray S.J."/>
            <person name="Jeong D.H."/>
            <person name="Jing Y."/>
            <person name="Jocker A."/>
            <person name="Kenton S.M."/>
            <person name="Kim D.J."/>
            <person name="Klee K."/>
            <person name="Lai H."/>
            <person name="Lang C."/>
            <person name="Lin S."/>
            <person name="Macmil S.L."/>
            <person name="Magdelenat G."/>
            <person name="Matthews L."/>
            <person name="McCorrison J."/>
            <person name="Monaghan E.L."/>
            <person name="Mun J.H."/>
            <person name="Najar F.Z."/>
            <person name="Nicholson C."/>
            <person name="Noirot C."/>
            <person name="O'Bleness M."/>
            <person name="Paule C.R."/>
            <person name="Poulain J."/>
            <person name="Prion F."/>
            <person name="Qin B."/>
            <person name="Qu C."/>
            <person name="Retzel E.F."/>
            <person name="Riddle C."/>
            <person name="Sallet E."/>
            <person name="Samain S."/>
            <person name="Samson N."/>
            <person name="Sanders I."/>
            <person name="Saurat O."/>
            <person name="Scarpelli C."/>
            <person name="Schiex T."/>
            <person name="Segurens B."/>
            <person name="Severin A.J."/>
            <person name="Sherrier D.J."/>
            <person name="Shi R."/>
            <person name="Sims S."/>
            <person name="Singer S.R."/>
            <person name="Sinharoy S."/>
            <person name="Sterck L."/>
            <person name="Viollet A."/>
            <person name="Wang B.B."/>
            <person name="Wang K."/>
            <person name="Wang M."/>
            <person name="Wang X."/>
            <person name="Warfsmann J."/>
            <person name="Weissenbach J."/>
            <person name="White D.D."/>
            <person name="White J.D."/>
            <person name="Wiley G.B."/>
            <person name="Wincker P."/>
            <person name="Xing Y."/>
            <person name="Yang L."/>
            <person name="Yao Z."/>
            <person name="Ying F."/>
            <person name="Zhai J."/>
            <person name="Zhou L."/>
            <person name="Zuber A."/>
            <person name="Denarie J."/>
            <person name="Dixon R.A."/>
            <person name="May G.D."/>
            <person name="Schwartz D.C."/>
            <person name="Rogers J."/>
            <person name="Quetier F."/>
            <person name="Town C.D."/>
            <person name="Roe B.A."/>
        </authorList>
    </citation>
    <scope>NUCLEOTIDE SEQUENCE [LARGE SCALE GENOMIC DNA]</scope>
    <source>
        <strain evidence="1">A17</strain>
        <strain evidence="2 3">cv. Jemalong A17</strain>
    </source>
</reference>
<gene>
    <name evidence="1" type="ordered locus">MTR_3g090635</name>
</gene>
<evidence type="ECO:0000313" key="2">
    <source>
        <dbReference type="EnsemblPlants" id="KEH35432"/>
    </source>
</evidence>
<name>A0A072V0V5_MEDTR</name>
<proteinExistence type="predicted"/>
<dbReference type="EMBL" id="CM001219">
    <property type="protein sequence ID" value="KEH35432.1"/>
    <property type="molecule type" value="Genomic_DNA"/>
</dbReference>
<reference evidence="2" key="3">
    <citation type="submission" date="2015-04" db="UniProtKB">
        <authorList>
            <consortium name="EnsemblPlants"/>
        </authorList>
    </citation>
    <scope>IDENTIFICATION</scope>
    <source>
        <strain evidence="2">cv. Jemalong A17</strain>
    </source>
</reference>
<sequence>MFGLTFPQLGARPNATFSEKLQNETSAQMCVWCDSTMKTDMQYKALYYEYKFISISLAWSNEASHLKIHGTNNIHDSYSFRVIEASYIPSQCGNLQFRIAFRLVYHI</sequence>
<dbReference type="Proteomes" id="UP000002051">
    <property type="component" value="Chromosome 3"/>
</dbReference>
<accession>A0A072V0V5</accession>
<keyword evidence="3" id="KW-1185">Reference proteome</keyword>
<organism evidence="1 3">
    <name type="scientific">Medicago truncatula</name>
    <name type="common">Barrel medic</name>
    <name type="synonym">Medicago tribuloides</name>
    <dbReference type="NCBI Taxonomy" id="3880"/>
    <lineage>
        <taxon>Eukaryota</taxon>
        <taxon>Viridiplantae</taxon>
        <taxon>Streptophyta</taxon>
        <taxon>Embryophyta</taxon>
        <taxon>Tracheophyta</taxon>
        <taxon>Spermatophyta</taxon>
        <taxon>Magnoliopsida</taxon>
        <taxon>eudicotyledons</taxon>
        <taxon>Gunneridae</taxon>
        <taxon>Pentapetalae</taxon>
        <taxon>rosids</taxon>
        <taxon>fabids</taxon>
        <taxon>Fabales</taxon>
        <taxon>Fabaceae</taxon>
        <taxon>Papilionoideae</taxon>
        <taxon>50 kb inversion clade</taxon>
        <taxon>NPAAA clade</taxon>
        <taxon>Hologalegina</taxon>
        <taxon>IRL clade</taxon>
        <taxon>Trifolieae</taxon>
        <taxon>Medicago</taxon>
    </lineage>
</organism>
<dbReference type="HOGENOM" id="CLU_2213822_0_0_1"/>
<dbReference type="EnsemblPlants" id="KEH35432">
    <property type="protein sequence ID" value="KEH35432"/>
    <property type="gene ID" value="MTR_3g090635"/>
</dbReference>
<protein>
    <submittedName>
        <fullName evidence="1 2">Uncharacterized protein</fullName>
    </submittedName>
</protein>
<evidence type="ECO:0000313" key="3">
    <source>
        <dbReference type="Proteomes" id="UP000002051"/>
    </source>
</evidence>